<feature type="non-terminal residue" evidence="2">
    <location>
        <position position="1"/>
    </location>
</feature>
<dbReference type="InterPro" id="IPR028971">
    <property type="entry name" value="NAD-GDH_cat"/>
</dbReference>
<accession>A0A3D5QD06</accession>
<comment type="caution">
    <text evidence="2">The sequence shown here is derived from an EMBL/GenBank/DDBJ whole genome shotgun (WGS) entry which is preliminary data.</text>
</comment>
<name>A0A3D5QD06_FLESI</name>
<dbReference type="GO" id="GO:0004352">
    <property type="term" value="F:glutamate dehydrogenase (NAD+) activity"/>
    <property type="evidence" value="ECO:0007669"/>
    <property type="project" value="InterPro"/>
</dbReference>
<dbReference type="GO" id="GO:0006538">
    <property type="term" value="P:L-glutamate catabolic process"/>
    <property type="evidence" value="ECO:0007669"/>
    <property type="project" value="InterPro"/>
</dbReference>
<gene>
    <name evidence="2" type="ORF">DHM44_08560</name>
</gene>
<dbReference type="InterPro" id="IPR007780">
    <property type="entry name" value="NAD_Glu_DH_bac"/>
</dbReference>
<dbReference type="Pfam" id="PF05088">
    <property type="entry name" value="Bac_GDH_CD"/>
    <property type="match status" value="1"/>
</dbReference>
<dbReference type="AlphaFoldDB" id="A0A3D5QD06"/>
<feature type="non-terminal residue" evidence="2">
    <location>
        <position position="157"/>
    </location>
</feature>
<dbReference type="SUPFAM" id="SSF51735">
    <property type="entry name" value="NAD(P)-binding Rossmann-fold domains"/>
    <property type="match status" value="1"/>
</dbReference>
<dbReference type="GO" id="GO:0004069">
    <property type="term" value="F:L-aspartate:2-oxoglutarate aminotransferase activity"/>
    <property type="evidence" value="ECO:0007669"/>
    <property type="project" value="InterPro"/>
</dbReference>
<feature type="domain" description="NAD-glutamate dehydrogenase catalytic" evidence="1">
    <location>
        <begin position="1"/>
        <end position="155"/>
    </location>
</feature>
<protein>
    <submittedName>
        <fullName evidence="2">NAD-glutamate dehydrogenase</fullName>
    </submittedName>
</protein>
<dbReference type="Gene3D" id="3.40.50.720">
    <property type="entry name" value="NAD(P)-binding Rossmann-like Domain"/>
    <property type="match status" value="1"/>
</dbReference>
<dbReference type="PANTHER" id="PTHR43403">
    <property type="entry name" value="NAD-SPECIFIC GLUTAMATE DEHYDROGENASE"/>
    <property type="match status" value="1"/>
</dbReference>
<proteinExistence type="predicted"/>
<evidence type="ECO:0000313" key="3">
    <source>
        <dbReference type="Proteomes" id="UP000262325"/>
    </source>
</evidence>
<dbReference type="InterPro" id="IPR036291">
    <property type="entry name" value="NAD(P)-bd_dom_sf"/>
</dbReference>
<dbReference type="EMBL" id="DPPF01000177">
    <property type="protein sequence ID" value="HCW93721.1"/>
    <property type="molecule type" value="Genomic_DNA"/>
</dbReference>
<evidence type="ECO:0000313" key="2">
    <source>
        <dbReference type="EMBL" id="HCW93721.1"/>
    </source>
</evidence>
<reference evidence="2 3" key="1">
    <citation type="journal article" date="2018" name="Nat. Biotechnol.">
        <title>A standardized bacterial taxonomy based on genome phylogeny substantially revises the tree of life.</title>
        <authorList>
            <person name="Parks D.H."/>
            <person name="Chuvochina M."/>
            <person name="Waite D.W."/>
            <person name="Rinke C."/>
            <person name="Skarshewski A."/>
            <person name="Chaumeil P.A."/>
            <person name="Hugenholtz P."/>
        </authorList>
    </citation>
    <scope>NUCLEOTIDE SEQUENCE [LARGE SCALE GENOMIC DNA]</scope>
    <source>
        <strain evidence="2">UBA8672</strain>
    </source>
</reference>
<dbReference type="PANTHER" id="PTHR43403:SF1">
    <property type="entry name" value="NAD-SPECIFIC GLUTAMATE DEHYDROGENASE"/>
    <property type="match status" value="1"/>
</dbReference>
<evidence type="ECO:0000259" key="1">
    <source>
        <dbReference type="Pfam" id="PF05088"/>
    </source>
</evidence>
<sequence length="157" mass="17141">STWKDYNHDIISEGGGVFDRSAKKIEISPQMKEIFGIVKDTLTGEELIQYILKAPAELLWSGGIGTYIKDASETHEDVGDKANDNVRVDAQEIHARVIGEGANLGLTQKARISLAKSGVLINTDAIDNSGGVDMSDHEVNLKILLDILLKKKVLKSR</sequence>
<dbReference type="Proteomes" id="UP000262325">
    <property type="component" value="Unassembled WGS sequence"/>
</dbReference>
<organism evidence="2 3">
    <name type="scientific">Flexistipes sinusarabici</name>
    <dbReference type="NCBI Taxonomy" id="2352"/>
    <lineage>
        <taxon>Bacteria</taxon>
        <taxon>Pseudomonadati</taxon>
        <taxon>Deferribacterota</taxon>
        <taxon>Deferribacteres</taxon>
        <taxon>Deferribacterales</taxon>
        <taxon>Flexistipitaceae</taxon>
        <taxon>Flexistipes</taxon>
    </lineage>
</organism>